<comment type="similarity">
    <text evidence="2">Belongs to the Amer family.</text>
</comment>
<dbReference type="AlphaFoldDB" id="A0A6P8RAF8"/>
<dbReference type="InParanoid" id="A0A6P8RAF8"/>
<dbReference type="KEGG" id="gsh:117362825"/>
<evidence type="ECO:0000256" key="9">
    <source>
        <dbReference type="ARBA" id="ARBA00042108"/>
    </source>
</evidence>
<dbReference type="FunCoup" id="A0A6P8RAF8">
    <property type="interactions" value="308"/>
</dbReference>
<dbReference type="GO" id="GO:0005546">
    <property type="term" value="F:phosphatidylinositol-4,5-bisphosphate binding"/>
    <property type="evidence" value="ECO:0007669"/>
    <property type="project" value="TreeGrafter"/>
</dbReference>
<accession>A0A6P8RAF8</accession>
<feature type="region of interest" description="Disordered" evidence="10">
    <location>
        <begin position="319"/>
        <end position="498"/>
    </location>
</feature>
<comment type="function">
    <text evidence="7">Negative regulator of the canonical Wnt signaling pathway involved in neuroectodermal patterning. Acts by specifically binding phosphatidylinositol 4,5-bisphosphate (PtdIns(4,5)P2), translocating to the cell membrane and interacting with key regulators of the canonical Wnt signaling pathway, such as components of the beta-catenin destruction complex.</text>
</comment>
<evidence type="ECO:0000256" key="2">
    <source>
        <dbReference type="ARBA" id="ARBA00007750"/>
    </source>
</evidence>
<evidence type="ECO:0000256" key="6">
    <source>
        <dbReference type="ARBA" id="ARBA00023136"/>
    </source>
</evidence>
<name>A0A6P8RAF8_GEOSA</name>
<dbReference type="PANTHER" id="PTHR22237:SF1">
    <property type="entry name" value="APC MEMBRANE RECRUITMENT PROTEIN 2"/>
    <property type="match status" value="1"/>
</dbReference>
<feature type="compositionally biased region" description="Basic and acidic residues" evidence="10">
    <location>
        <begin position="471"/>
        <end position="491"/>
    </location>
</feature>
<feature type="region of interest" description="Disordered" evidence="10">
    <location>
        <begin position="86"/>
        <end position="105"/>
    </location>
</feature>
<dbReference type="CTD" id="219287"/>
<dbReference type="Pfam" id="PF09422">
    <property type="entry name" value="AMER"/>
    <property type="match status" value="1"/>
</dbReference>
<dbReference type="GeneID" id="117362825"/>
<feature type="region of interest" description="Disordered" evidence="10">
    <location>
        <begin position="1"/>
        <end position="77"/>
    </location>
</feature>
<evidence type="ECO:0000256" key="3">
    <source>
        <dbReference type="ARBA" id="ARBA00022475"/>
    </source>
</evidence>
<dbReference type="GO" id="GO:0060828">
    <property type="term" value="P:regulation of canonical Wnt signaling pathway"/>
    <property type="evidence" value="ECO:0007669"/>
    <property type="project" value="TreeGrafter"/>
</dbReference>
<organism evidence="11 12">
    <name type="scientific">Geotrypetes seraphini</name>
    <name type="common">Gaboon caecilian</name>
    <name type="synonym">Caecilia seraphini</name>
    <dbReference type="NCBI Taxonomy" id="260995"/>
    <lineage>
        <taxon>Eukaryota</taxon>
        <taxon>Metazoa</taxon>
        <taxon>Chordata</taxon>
        <taxon>Craniata</taxon>
        <taxon>Vertebrata</taxon>
        <taxon>Euteleostomi</taxon>
        <taxon>Amphibia</taxon>
        <taxon>Gymnophiona</taxon>
        <taxon>Geotrypetes</taxon>
    </lineage>
</organism>
<dbReference type="Proteomes" id="UP000515159">
    <property type="component" value="Chromosome 6"/>
</dbReference>
<keyword evidence="6" id="KW-0472">Membrane</keyword>
<keyword evidence="5" id="KW-0446">Lipid-binding</keyword>
<gene>
    <name evidence="12" type="primary">AMER2</name>
</gene>
<feature type="region of interest" description="Disordered" evidence="10">
    <location>
        <begin position="182"/>
        <end position="295"/>
    </location>
</feature>
<feature type="region of interest" description="Disordered" evidence="10">
    <location>
        <begin position="125"/>
        <end position="147"/>
    </location>
</feature>
<sequence length="587" mass="61725">MELQRDSAESPAAEQPPGKLNKTAFKLFGRRRAGGGGTMPSIFGVRNKGDGKNSGSNGAAATAATTTTTGLVRSRTHEGLAEVTLESDGERRLTDSAAGTVAPRADAAVAKSHSFLSLLKKNARCEGGRGEKQHAEPRQRKGLRGLLHSIRWHRRARAGEESSDSPPDLILPCSLTASLECVQEEEKALRKPSSEPANAPEEAESAEAEPPRQAQEPAAGSCPEPTSPPAAEDITGEEEDAGRADERQLPGPGGQEEGKDGATTGEMPVNAAPLVEAERESARELAAPDPPSERPLDRVCLMFADVTSLKSFDSLTGCGDSIADQEEEGGSASGGKNAPGAGRKAVFRKDPVLVTCQGGGEEMASPDGADDTCLRALWPTLPPGERRGEETEEEAPESGRCAEEMDPGAARKQGRLDRAPVKPGDESAPRASEAEVRRERAPSPEDSCGDVPVSAPESSAARDSCSGEAVLDLRAELGKKVRESRPDDETSRLPCSKPVIPLTTTCPLKTSSAFKESKIPISIKHLPPHPPSQGAETSSNSALASQQPTKSEMPRTKIPVSKVLVRRVSNRVLTGTALKATADTAKK</sequence>
<dbReference type="PANTHER" id="PTHR22237">
    <property type="entry name" value="APC MEMBRANE RECRUITMENT PROTEIN 2-RELATED"/>
    <property type="match status" value="1"/>
</dbReference>
<evidence type="ECO:0000256" key="10">
    <source>
        <dbReference type="SAM" id="MobiDB-lite"/>
    </source>
</evidence>
<feature type="compositionally biased region" description="Low complexity" evidence="10">
    <location>
        <begin position="53"/>
        <end position="69"/>
    </location>
</feature>
<keyword evidence="4" id="KW-0879">Wnt signaling pathway</keyword>
<reference evidence="12" key="1">
    <citation type="submission" date="2025-08" db="UniProtKB">
        <authorList>
            <consortium name="RefSeq"/>
        </authorList>
    </citation>
    <scope>IDENTIFICATION</scope>
</reference>
<dbReference type="RefSeq" id="XP_033805735.1">
    <property type="nucleotide sequence ID" value="XM_033949844.1"/>
</dbReference>
<evidence type="ECO:0000256" key="5">
    <source>
        <dbReference type="ARBA" id="ARBA00023121"/>
    </source>
</evidence>
<keyword evidence="11" id="KW-1185">Reference proteome</keyword>
<dbReference type="OrthoDB" id="9943219at2759"/>
<feature type="compositionally biased region" description="Basic and acidic residues" evidence="10">
    <location>
        <begin position="414"/>
        <end position="443"/>
    </location>
</feature>
<evidence type="ECO:0000313" key="11">
    <source>
        <dbReference type="Proteomes" id="UP000515159"/>
    </source>
</evidence>
<feature type="compositionally biased region" description="Polar residues" evidence="10">
    <location>
        <begin position="534"/>
        <end position="550"/>
    </location>
</feature>
<dbReference type="GO" id="GO:0016055">
    <property type="term" value="P:Wnt signaling pathway"/>
    <property type="evidence" value="ECO:0007669"/>
    <property type="project" value="UniProtKB-KW"/>
</dbReference>
<evidence type="ECO:0000256" key="8">
    <source>
        <dbReference type="ARBA" id="ARBA00039511"/>
    </source>
</evidence>
<keyword evidence="3" id="KW-1003">Cell membrane</keyword>
<feature type="region of interest" description="Disordered" evidence="10">
    <location>
        <begin position="519"/>
        <end position="561"/>
    </location>
</feature>
<evidence type="ECO:0000256" key="1">
    <source>
        <dbReference type="ARBA" id="ARBA00004202"/>
    </source>
</evidence>
<evidence type="ECO:0000313" key="12">
    <source>
        <dbReference type="RefSeq" id="XP_033805735.1"/>
    </source>
</evidence>
<comment type="subcellular location">
    <subcellularLocation>
        <location evidence="1">Cell membrane</location>
        <topology evidence="1">Peripheral membrane protein</topology>
    </subcellularLocation>
</comment>
<dbReference type="GO" id="GO:0005886">
    <property type="term" value="C:plasma membrane"/>
    <property type="evidence" value="ECO:0007669"/>
    <property type="project" value="UniProtKB-SubCell"/>
</dbReference>
<evidence type="ECO:0000256" key="4">
    <source>
        <dbReference type="ARBA" id="ARBA00022687"/>
    </source>
</evidence>
<evidence type="ECO:0000256" key="7">
    <source>
        <dbReference type="ARBA" id="ARBA00037665"/>
    </source>
</evidence>
<feature type="compositionally biased region" description="Basic and acidic residues" evidence="10">
    <location>
        <begin position="125"/>
        <end position="139"/>
    </location>
</feature>
<dbReference type="GO" id="GO:0008013">
    <property type="term" value="F:beta-catenin binding"/>
    <property type="evidence" value="ECO:0007669"/>
    <property type="project" value="TreeGrafter"/>
</dbReference>
<feature type="compositionally biased region" description="Basic and acidic residues" evidence="10">
    <location>
        <begin position="184"/>
        <end position="193"/>
    </location>
</feature>
<proteinExistence type="inferred from homology"/>
<protein>
    <recommendedName>
        <fullName evidence="8">APC membrane recruitment protein 2</fullName>
    </recommendedName>
    <alternativeName>
        <fullName evidence="9">Protein FAM123A</fullName>
    </alternativeName>
</protein>
<dbReference type="InterPro" id="IPR019003">
    <property type="entry name" value="AMER"/>
</dbReference>